<dbReference type="InterPro" id="IPR002716">
    <property type="entry name" value="PIN_dom"/>
</dbReference>
<comment type="caution">
    <text evidence="3">The sequence shown here is derived from an EMBL/GenBank/DDBJ whole genome shotgun (WGS) entry which is preliminary data.</text>
</comment>
<evidence type="ECO:0000313" key="3">
    <source>
        <dbReference type="EMBL" id="MCW7553196.1"/>
    </source>
</evidence>
<dbReference type="EMBL" id="JAPFCC010000001">
    <property type="protein sequence ID" value="MCW7553196.1"/>
    <property type="molecule type" value="Genomic_DNA"/>
</dbReference>
<evidence type="ECO:0000259" key="2">
    <source>
        <dbReference type="Pfam" id="PF01850"/>
    </source>
</evidence>
<dbReference type="RefSeq" id="WP_262568047.1">
    <property type="nucleotide sequence ID" value="NZ_JAPFCC010000001.1"/>
</dbReference>
<evidence type="ECO:0000256" key="1">
    <source>
        <dbReference type="SAM" id="Phobius"/>
    </source>
</evidence>
<dbReference type="Proteomes" id="UP001209854">
    <property type="component" value="Unassembled WGS sequence"/>
</dbReference>
<protein>
    <submittedName>
        <fullName evidence="3">Type II toxin-antitoxin system VapC family toxin</fullName>
    </submittedName>
</protein>
<organism evidence="3 4">
    <name type="scientific">Endozoicomonas gorgoniicola</name>
    <dbReference type="NCBI Taxonomy" id="1234144"/>
    <lineage>
        <taxon>Bacteria</taxon>
        <taxon>Pseudomonadati</taxon>
        <taxon>Pseudomonadota</taxon>
        <taxon>Gammaproteobacteria</taxon>
        <taxon>Oceanospirillales</taxon>
        <taxon>Endozoicomonadaceae</taxon>
        <taxon>Endozoicomonas</taxon>
    </lineage>
</organism>
<gene>
    <name evidence="3" type="ORF">NX722_11210</name>
</gene>
<feature type="transmembrane region" description="Helical" evidence="1">
    <location>
        <begin position="33"/>
        <end position="54"/>
    </location>
</feature>
<dbReference type="PANTHER" id="PTHR39664">
    <property type="match status" value="1"/>
</dbReference>
<feature type="domain" description="PIN" evidence="2">
    <location>
        <begin position="4"/>
        <end position="120"/>
    </location>
</feature>
<evidence type="ECO:0000313" key="4">
    <source>
        <dbReference type="Proteomes" id="UP001209854"/>
    </source>
</evidence>
<keyword evidence="1" id="KW-0812">Transmembrane</keyword>
<dbReference type="SUPFAM" id="SSF88723">
    <property type="entry name" value="PIN domain-like"/>
    <property type="match status" value="1"/>
</dbReference>
<dbReference type="InterPro" id="IPR029060">
    <property type="entry name" value="PIN-like_dom_sf"/>
</dbReference>
<reference evidence="3 4" key="1">
    <citation type="submission" date="2022-10" db="EMBL/GenBank/DDBJ databases">
        <title>High-quality genome sequences of two octocoral-associated bacteria, Endozoicomonas euniceicola EF212 and Endozoicomonas gorgoniicola PS125.</title>
        <authorList>
            <person name="Chiou Y.-J."/>
            <person name="Chen Y.-H."/>
        </authorList>
    </citation>
    <scope>NUCLEOTIDE SEQUENCE [LARGE SCALE GENOMIC DNA]</scope>
    <source>
        <strain evidence="3 4">PS125</strain>
    </source>
</reference>
<dbReference type="Gene3D" id="3.40.50.1010">
    <property type="entry name" value="5'-nuclease"/>
    <property type="match status" value="1"/>
</dbReference>
<sequence length="126" mass="14492">MTGIDTNILVRYLTADDPAQYKQALQLLESSPLVYISPIVWVETVWVLTHFYGISRKRQCDKLIELLDIETFRVDSSTAIANAIKSYRKGYDFADAMIGQHNALQCETTWTFDKKAARLPEFTRLK</sequence>
<keyword evidence="4" id="KW-1185">Reference proteome</keyword>
<name>A0ABT3MUY5_9GAMM</name>
<keyword evidence="1" id="KW-0472">Membrane</keyword>
<keyword evidence="1" id="KW-1133">Transmembrane helix</keyword>
<dbReference type="PANTHER" id="PTHR39664:SF2">
    <property type="entry name" value="NUCLEIC ACID-BINDING PROTEIN, CONTAINING PIN DOMAIN-RELATED"/>
    <property type="match status" value="1"/>
</dbReference>
<accession>A0ABT3MUY5</accession>
<dbReference type="CDD" id="cd18683">
    <property type="entry name" value="PIN_VapC-like"/>
    <property type="match status" value="1"/>
</dbReference>
<proteinExistence type="predicted"/>
<dbReference type="Pfam" id="PF01850">
    <property type="entry name" value="PIN"/>
    <property type="match status" value="1"/>
</dbReference>